<comment type="caution">
    <text evidence="2">The sequence shown here is derived from an EMBL/GenBank/DDBJ whole genome shotgun (WGS) entry which is preliminary data.</text>
</comment>
<feature type="chain" id="PRO_5040959103" evidence="1">
    <location>
        <begin position="19"/>
        <end position="131"/>
    </location>
</feature>
<proteinExistence type="predicted"/>
<protein>
    <submittedName>
        <fullName evidence="2">Uncharacterized protein</fullName>
    </submittedName>
</protein>
<feature type="signal peptide" evidence="1">
    <location>
        <begin position="1"/>
        <end position="18"/>
    </location>
</feature>
<organism evidence="2 3">
    <name type="scientific">Xylaria arbuscula</name>
    <dbReference type="NCBI Taxonomy" id="114810"/>
    <lineage>
        <taxon>Eukaryota</taxon>
        <taxon>Fungi</taxon>
        <taxon>Dikarya</taxon>
        <taxon>Ascomycota</taxon>
        <taxon>Pezizomycotina</taxon>
        <taxon>Sordariomycetes</taxon>
        <taxon>Xylariomycetidae</taxon>
        <taxon>Xylariales</taxon>
        <taxon>Xylariaceae</taxon>
        <taxon>Xylaria</taxon>
    </lineage>
</organism>
<accession>A0A9W8N4T3</accession>
<evidence type="ECO:0000256" key="1">
    <source>
        <dbReference type="SAM" id="SignalP"/>
    </source>
</evidence>
<dbReference type="VEuPathDB" id="FungiDB:F4678DRAFT_455285"/>
<keyword evidence="3" id="KW-1185">Reference proteome</keyword>
<dbReference type="EMBL" id="JANPWZ010002947">
    <property type="protein sequence ID" value="KAJ3555062.1"/>
    <property type="molecule type" value="Genomic_DNA"/>
</dbReference>
<evidence type="ECO:0000313" key="2">
    <source>
        <dbReference type="EMBL" id="KAJ3555062.1"/>
    </source>
</evidence>
<keyword evidence="1" id="KW-0732">Signal</keyword>
<name>A0A9W8N4T3_9PEZI</name>
<sequence length="131" mass="13990">MRFTTAALVSVGLAAVQGVPLTSRDDAAVTGCRISLSPTASQPQNTAQNILYNTLTKWTESTKSLYFSSKYLDTKNTTKAPFSVMFKANMIPDYLSEDSIAAVLDTWMGTYLAGGATPAADDFAITKVTCS</sequence>
<gene>
    <name evidence="2" type="ORF">NPX13_g10440</name>
</gene>
<reference evidence="2" key="1">
    <citation type="submission" date="2022-07" db="EMBL/GenBank/DDBJ databases">
        <title>Genome Sequence of Xylaria arbuscula.</title>
        <authorList>
            <person name="Buettner E."/>
        </authorList>
    </citation>
    <scope>NUCLEOTIDE SEQUENCE</scope>
    <source>
        <strain evidence="2">VT107</strain>
    </source>
</reference>
<evidence type="ECO:0000313" key="3">
    <source>
        <dbReference type="Proteomes" id="UP001148614"/>
    </source>
</evidence>
<dbReference type="Proteomes" id="UP001148614">
    <property type="component" value="Unassembled WGS sequence"/>
</dbReference>
<dbReference type="AlphaFoldDB" id="A0A9W8N4T3"/>
<dbReference type="OrthoDB" id="3931445at2759"/>